<dbReference type="InterPro" id="IPR013538">
    <property type="entry name" value="ASHA1/2-like_C"/>
</dbReference>
<dbReference type="KEGG" id="obg:Verru16b_03056"/>
<evidence type="ECO:0000259" key="2">
    <source>
        <dbReference type="Pfam" id="PF08327"/>
    </source>
</evidence>
<accession>A0A1D8AYM1</accession>
<dbReference type="Gene3D" id="3.30.530.20">
    <property type="match status" value="1"/>
</dbReference>
<dbReference type="Proteomes" id="UP000095228">
    <property type="component" value="Chromosome"/>
</dbReference>
<dbReference type="OrthoDB" id="384974at2"/>
<feature type="domain" description="Activator of Hsp90 ATPase homologue 1/2-like C-terminal" evidence="2">
    <location>
        <begin position="11"/>
        <end position="132"/>
    </location>
</feature>
<dbReference type="Pfam" id="PF08327">
    <property type="entry name" value="AHSA1"/>
    <property type="match status" value="1"/>
</dbReference>
<dbReference type="STRING" id="1838286.Verru16b_03056"/>
<reference evidence="3 4" key="1">
    <citation type="submission" date="2016-06" db="EMBL/GenBank/DDBJ databases">
        <title>Three novel species with peptidoglycan cell walls form the new genus Lacunisphaera gen. nov. in the family Opitutaceae of the verrucomicrobial subdivision 4.</title>
        <authorList>
            <person name="Rast P."/>
            <person name="Gloeckner I."/>
            <person name="Jogler M."/>
            <person name="Boedeker C."/>
            <person name="Jeske O."/>
            <person name="Wiegand S."/>
            <person name="Reinhardt R."/>
            <person name="Schumann P."/>
            <person name="Rohde M."/>
            <person name="Spring S."/>
            <person name="Gloeckner F.O."/>
            <person name="Jogler C."/>
        </authorList>
    </citation>
    <scope>NUCLEOTIDE SEQUENCE [LARGE SCALE GENOMIC DNA]</scope>
    <source>
        <strain evidence="3 4">IG16b</strain>
    </source>
</reference>
<protein>
    <recommendedName>
        <fullName evidence="2">Activator of Hsp90 ATPase homologue 1/2-like C-terminal domain-containing protein</fullName>
    </recommendedName>
</protein>
<evidence type="ECO:0000313" key="4">
    <source>
        <dbReference type="Proteomes" id="UP000095228"/>
    </source>
</evidence>
<evidence type="ECO:0000256" key="1">
    <source>
        <dbReference type="ARBA" id="ARBA00006817"/>
    </source>
</evidence>
<dbReference type="EMBL" id="CP016094">
    <property type="protein sequence ID" value="AOS45965.1"/>
    <property type="molecule type" value="Genomic_DNA"/>
</dbReference>
<proteinExistence type="inferred from homology"/>
<dbReference type="AlphaFoldDB" id="A0A1D8AYM1"/>
<dbReference type="InterPro" id="IPR023393">
    <property type="entry name" value="START-like_dom_sf"/>
</dbReference>
<keyword evidence="4" id="KW-1185">Reference proteome</keyword>
<dbReference type="RefSeq" id="WP_069963067.1">
    <property type="nucleotide sequence ID" value="NZ_CP016094.1"/>
</dbReference>
<comment type="similarity">
    <text evidence="1">Belongs to the AHA1 family.</text>
</comment>
<evidence type="ECO:0000313" key="3">
    <source>
        <dbReference type="EMBL" id="AOS45965.1"/>
    </source>
</evidence>
<dbReference type="SUPFAM" id="SSF55961">
    <property type="entry name" value="Bet v1-like"/>
    <property type="match status" value="1"/>
</dbReference>
<gene>
    <name evidence="3" type="ORF">Verru16b_03056</name>
</gene>
<name>A0A1D8AYM1_9BACT</name>
<sequence>MTITIETTVAASVATAWQAWTSPAAITQWNFASPDWSCPRAELDLRPGGKFKYRMEAKDGSFGFDFEGEFTAVIPNQKLEYSLGDDRKVSVDFIAEGGATRIVESFQAEDAHAGEAQRQGWLAILHNFKKFVDGR</sequence>
<organism evidence="3 4">
    <name type="scientific">Lacunisphaera limnophila</name>
    <dbReference type="NCBI Taxonomy" id="1838286"/>
    <lineage>
        <taxon>Bacteria</taxon>
        <taxon>Pseudomonadati</taxon>
        <taxon>Verrucomicrobiota</taxon>
        <taxon>Opitutia</taxon>
        <taxon>Opitutales</taxon>
        <taxon>Opitutaceae</taxon>
        <taxon>Lacunisphaera</taxon>
    </lineage>
</organism>